<proteinExistence type="predicted"/>
<gene>
    <name evidence="1" type="ORF">CRG98_028229</name>
</gene>
<evidence type="ECO:0008006" key="3">
    <source>
        <dbReference type="Google" id="ProtNLM"/>
    </source>
</evidence>
<dbReference type="Proteomes" id="UP000233551">
    <property type="component" value="Unassembled WGS sequence"/>
</dbReference>
<organism evidence="1 2">
    <name type="scientific">Punica granatum</name>
    <name type="common">Pomegranate</name>
    <dbReference type="NCBI Taxonomy" id="22663"/>
    <lineage>
        <taxon>Eukaryota</taxon>
        <taxon>Viridiplantae</taxon>
        <taxon>Streptophyta</taxon>
        <taxon>Embryophyta</taxon>
        <taxon>Tracheophyta</taxon>
        <taxon>Spermatophyta</taxon>
        <taxon>Magnoliopsida</taxon>
        <taxon>eudicotyledons</taxon>
        <taxon>Gunneridae</taxon>
        <taxon>Pentapetalae</taxon>
        <taxon>rosids</taxon>
        <taxon>malvids</taxon>
        <taxon>Myrtales</taxon>
        <taxon>Lythraceae</taxon>
        <taxon>Punica</taxon>
    </lineage>
</organism>
<keyword evidence="2" id="KW-1185">Reference proteome</keyword>
<dbReference type="AlphaFoldDB" id="A0A2I0J558"/>
<accession>A0A2I0J558</accession>
<protein>
    <recommendedName>
        <fullName evidence="3">Retrovirus-related Pol polyprotein from transposon TNT 1-94</fullName>
    </recommendedName>
</protein>
<dbReference type="Pfam" id="PF14223">
    <property type="entry name" value="Retrotran_gag_2"/>
    <property type="match status" value="1"/>
</dbReference>
<reference evidence="1 2" key="1">
    <citation type="submission" date="2017-11" db="EMBL/GenBank/DDBJ databases">
        <title>De-novo sequencing of pomegranate (Punica granatum L.) genome.</title>
        <authorList>
            <person name="Akparov Z."/>
            <person name="Amiraslanov A."/>
            <person name="Hajiyeva S."/>
            <person name="Abbasov M."/>
            <person name="Kaur K."/>
            <person name="Hamwieh A."/>
            <person name="Solovyev V."/>
            <person name="Salamov A."/>
            <person name="Braich B."/>
            <person name="Kosarev P."/>
            <person name="Mahmoud A."/>
            <person name="Hajiyev E."/>
            <person name="Babayeva S."/>
            <person name="Izzatullayeva V."/>
            <person name="Mammadov A."/>
            <person name="Mammadov A."/>
            <person name="Sharifova S."/>
            <person name="Ojaghi J."/>
            <person name="Eynullazada K."/>
            <person name="Bayramov B."/>
            <person name="Abdulazimova A."/>
            <person name="Shahmuradov I."/>
        </authorList>
    </citation>
    <scope>NUCLEOTIDE SEQUENCE [LARGE SCALE GENOMIC DNA]</scope>
    <source>
        <strain evidence="2">cv. AG2017</strain>
        <tissue evidence="1">Leaf</tissue>
    </source>
</reference>
<sequence>MWKKLESLYLQKSLTNMLYLKQRLYQLRLGLGTSVGDHMDLFNQIVIDLVNVDVKIECEDQALLLLCSLSKSYESFVDTIVYERTNITLEDVNASLNSNELHKKVTSNQGSMVRDLSQQVDRLRRGLKAGSLDALGYKYMGQGGVSKVSKEALVGMKGVLQDELYVLQGKADTMTTFERSTPKEK</sequence>
<name>A0A2I0J558_PUNGR</name>
<evidence type="ECO:0000313" key="1">
    <source>
        <dbReference type="EMBL" id="PKI51368.1"/>
    </source>
</evidence>
<comment type="caution">
    <text evidence="1">The sequence shown here is derived from an EMBL/GenBank/DDBJ whole genome shotgun (WGS) entry which is preliminary data.</text>
</comment>
<dbReference type="EMBL" id="PGOL01002010">
    <property type="protein sequence ID" value="PKI51368.1"/>
    <property type="molecule type" value="Genomic_DNA"/>
</dbReference>
<evidence type="ECO:0000313" key="2">
    <source>
        <dbReference type="Proteomes" id="UP000233551"/>
    </source>
</evidence>